<protein>
    <submittedName>
        <fullName evidence="1">Uncharacterized protein</fullName>
    </submittedName>
</protein>
<accession>A0A0A8TKB2</accession>
<dbReference type="EMBL" id="CP092085">
    <property type="protein sequence ID" value="UUN98887.1"/>
    <property type="molecule type" value="Genomic_DNA"/>
</dbReference>
<reference evidence="1" key="1">
    <citation type="submission" date="2022-02" db="EMBL/GenBank/DDBJ databases">
        <title>Characterization of Tn125 harboring carbapenem-resistant Acinetobacter bereziniae clinical isolates.</title>
        <authorList>
            <person name="Wong N.-K."/>
            <person name="Pan Q."/>
        </authorList>
    </citation>
    <scope>NUCLEOTIDE SEQUENCE</scope>
    <source>
        <strain evidence="1">GD03393</strain>
    </source>
</reference>
<dbReference type="STRING" id="106648.GCA_000753985_03907"/>
<gene>
    <name evidence="1" type="ORF">I9054_005400</name>
</gene>
<proteinExistence type="predicted"/>
<evidence type="ECO:0000313" key="1">
    <source>
        <dbReference type="EMBL" id="UUN98887.1"/>
    </source>
</evidence>
<dbReference type="eggNOG" id="ENOG5031S0N">
    <property type="taxonomic scope" value="Bacteria"/>
</dbReference>
<evidence type="ECO:0000313" key="2">
    <source>
        <dbReference type="Proteomes" id="UP000644140"/>
    </source>
</evidence>
<dbReference type="AlphaFoldDB" id="A0A0A8TKB2"/>
<name>A0A0A8TKB2_ACIBZ</name>
<organism evidence="1 2">
    <name type="scientific">Acinetobacter bereziniae</name>
    <name type="common">Acinetobacter genomosp. 10</name>
    <dbReference type="NCBI Taxonomy" id="106648"/>
    <lineage>
        <taxon>Bacteria</taxon>
        <taxon>Pseudomonadati</taxon>
        <taxon>Pseudomonadota</taxon>
        <taxon>Gammaproteobacteria</taxon>
        <taxon>Moraxellales</taxon>
        <taxon>Moraxellaceae</taxon>
        <taxon>Acinetobacter</taxon>
    </lineage>
</organism>
<sequence>MSQHYQLTIYQQGKLLGHFQSRSMHALMKINTLLSYLQHTTELSYELHQVIEDSRFLMQKEGTMQLLGSEYIYQPCSMNILSQEMT</sequence>
<dbReference type="Proteomes" id="UP000644140">
    <property type="component" value="Chromosome"/>
</dbReference>
<dbReference type="RefSeq" id="WP_009586787.1">
    <property type="nucleotide sequence ID" value="NZ_BKJQ01000068.1"/>
</dbReference>